<evidence type="ECO:0000256" key="5">
    <source>
        <dbReference type="HAMAP-Rule" id="MF_01609"/>
    </source>
</evidence>
<dbReference type="Gene3D" id="3.30.590.20">
    <property type="match status" value="1"/>
</dbReference>
<evidence type="ECO:0000256" key="2">
    <source>
        <dbReference type="ARBA" id="ARBA00022741"/>
    </source>
</evidence>
<dbReference type="InterPro" id="IPR011793">
    <property type="entry name" value="YbdK"/>
</dbReference>
<dbReference type="SUPFAM" id="SSF55931">
    <property type="entry name" value="Glutamine synthetase/guanido kinase"/>
    <property type="match status" value="1"/>
</dbReference>
<name>A0ABZ2QEV6_9ACTN</name>
<evidence type="ECO:0000256" key="3">
    <source>
        <dbReference type="ARBA" id="ARBA00022840"/>
    </source>
</evidence>
<keyword evidence="3 5" id="KW-0067">ATP-binding</keyword>
<dbReference type="NCBIfam" id="TIGR02050">
    <property type="entry name" value="gshA_cyan_rel"/>
    <property type="match status" value="1"/>
</dbReference>
<dbReference type="EMBL" id="CP147982">
    <property type="protein sequence ID" value="WXK75028.1"/>
    <property type="molecule type" value="Genomic_DNA"/>
</dbReference>
<dbReference type="PANTHER" id="PTHR36510:SF1">
    <property type="entry name" value="GLUTAMATE--CYSTEINE LIGASE 2-RELATED"/>
    <property type="match status" value="1"/>
</dbReference>
<dbReference type="InterPro" id="IPR014746">
    <property type="entry name" value="Gln_synth/guanido_kin_cat_dom"/>
</dbReference>
<evidence type="ECO:0000313" key="7">
    <source>
        <dbReference type="Proteomes" id="UP001626628"/>
    </source>
</evidence>
<evidence type="ECO:0000313" key="6">
    <source>
        <dbReference type="EMBL" id="WXK75028.1"/>
    </source>
</evidence>
<evidence type="ECO:0000256" key="4">
    <source>
        <dbReference type="ARBA" id="ARBA00048819"/>
    </source>
</evidence>
<dbReference type="PANTHER" id="PTHR36510">
    <property type="entry name" value="GLUTAMATE--CYSTEINE LIGASE 2-RELATED"/>
    <property type="match status" value="1"/>
</dbReference>
<keyword evidence="2 5" id="KW-0547">Nucleotide-binding</keyword>
<proteinExistence type="inferred from homology"/>
<comment type="catalytic activity">
    <reaction evidence="4 5">
        <text>L-cysteine + L-glutamate + ATP = gamma-L-glutamyl-L-cysteine + ADP + phosphate + H(+)</text>
        <dbReference type="Rhea" id="RHEA:13285"/>
        <dbReference type="ChEBI" id="CHEBI:15378"/>
        <dbReference type="ChEBI" id="CHEBI:29985"/>
        <dbReference type="ChEBI" id="CHEBI:30616"/>
        <dbReference type="ChEBI" id="CHEBI:35235"/>
        <dbReference type="ChEBI" id="CHEBI:43474"/>
        <dbReference type="ChEBI" id="CHEBI:58173"/>
        <dbReference type="ChEBI" id="CHEBI:456216"/>
        <dbReference type="EC" id="6.3.2.2"/>
    </reaction>
</comment>
<dbReference type="InterPro" id="IPR050141">
    <property type="entry name" value="GCL_type2/YbdK_subfam"/>
</dbReference>
<dbReference type="EC" id="6.3.2.2" evidence="5"/>
<dbReference type="GO" id="GO:0004357">
    <property type="term" value="F:glutamate-cysteine ligase activity"/>
    <property type="evidence" value="ECO:0007669"/>
    <property type="project" value="UniProtKB-EC"/>
</dbReference>
<keyword evidence="1 5" id="KW-0436">Ligase</keyword>
<gene>
    <name evidence="6" type="ORF">WAB15_03055</name>
</gene>
<comment type="similarity">
    <text evidence="5">Belongs to the glutamate--cysteine ligase type 2 family. YbdK subfamily.</text>
</comment>
<sequence>MSDPAPQGATGSWTPSRPLSVGVEEEFFVADGKTHELCDITPLLDSMAANRSRHGTEDYGTELRSCIIESRTAICWSLSGLRADLRTRRDALVRAATEAGCAIVAAGTYPSGDWRQVGFTPQPRFDHIAGTYARLAAEHLVCACQVHVGVEDRDTAVAVINRVRPWLPALLALAASSPFWTAEDTGYASYRTILWARWPMAGIPPTLSSYADYRARVRRFIDIGISADAGQLFWDVRPGTRYDTVEFRIADACTTVDEAVLQAGLSRALVHRCLTEIARGEPAPPADPELLVIAKWRAARFGLSGELVDPLTAELVPAAVLVDRFLDHVRGPLTDAGDWAETTGLVNRAFRRGNSADRQRRALTRSRRVADVVELLINETMATESR</sequence>
<dbReference type="NCBIfam" id="NF010041">
    <property type="entry name" value="PRK13517.1-1"/>
    <property type="match status" value="1"/>
</dbReference>
<dbReference type="HAMAP" id="MF_01609">
    <property type="entry name" value="Glu_cys_ligase_2"/>
    <property type="match status" value="1"/>
</dbReference>
<reference evidence="6 7" key="1">
    <citation type="submission" date="2024-03" db="EMBL/GenBank/DDBJ databases">
        <title>The complete genome of Streptomyces sirii sp.nov.</title>
        <authorList>
            <person name="Zakalyukina Y.V."/>
            <person name="Belik A.R."/>
            <person name="Biryukov M.V."/>
            <person name="Baturina O.A."/>
            <person name="Kabilov M.R."/>
        </authorList>
    </citation>
    <scope>NUCLEOTIDE SEQUENCE [LARGE SCALE GENOMIC DNA]</scope>
    <source>
        <strain evidence="6 7">BP-8</strain>
    </source>
</reference>
<evidence type="ECO:0000256" key="1">
    <source>
        <dbReference type="ARBA" id="ARBA00022598"/>
    </source>
</evidence>
<organism evidence="6 7">
    <name type="scientific">Streptomyces sirii</name>
    <dbReference type="NCBI Taxonomy" id="3127701"/>
    <lineage>
        <taxon>Bacteria</taxon>
        <taxon>Bacillati</taxon>
        <taxon>Actinomycetota</taxon>
        <taxon>Actinomycetes</taxon>
        <taxon>Kitasatosporales</taxon>
        <taxon>Streptomycetaceae</taxon>
        <taxon>Streptomyces</taxon>
    </lineage>
</organism>
<dbReference type="Proteomes" id="UP001626628">
    <property type="component" value="Chromosome"/>
</dbReference>
<dbReference type="RefSeq" id="WP_407285206.1">
    <property type="nucleotide sequence ID" value="NZ_CP147982.1"/>
</dbReference>
<comment type="function">
    <text evidence="5">ATP-dependent carboxylate-amine ligase which exhibits weak glutamate--cysteine ligase activity.</text>
</comment>
<dbReference type="Pfam" id="PF04107">
    <property type="entry name" value="GCS2"/>
    <property type="match status" value="1"/>
</dbReference>
<keyword evidence="7" id="KW-1185">Reference proteome</keyword>
<protein>
    <recommendedName>
        <fullName evidence="5">Putative glutamate--cysteine ligase 2</fullName>
        <ecNumber evidence="5">6.3.2.2</ecNumber>
    </recommendedName>
    <alternativeName>
        <fullName evidence="5">Gamma-glutamylcysteine synthetase 2</fullName>
        <shortName evidence="5">GCS 2</shortName>
        <shortName evidence="5">Gamma-GCS 2</shortName>
    </alternativeName>
</protein>
<dbReference type="InterPro" id="IPR006336">
    <property type="entry name" value="GCS2"/>
</dbReference>
<accession>A0ABZ2QEV6</accession>